<evidence type="ECO:0000256" key="2">
    <source>
        <dbReference type="ARBA" id="ARBA00006275"/>
    </source>
</evidence>
<dbReference type="InterPro" id="IPR012944">
    <property type="entry name" value="SusD_RagB_dom"/>
</dbReference>
<proteinExistence type="inferred from homology"/>
<gene>
    <name evidence="9" type="ORF">HMPREF9712_00150</name>
</gene>
<protein>
    <recommendedName>
        <fullName evidence="11">RagB/SusD domain-containing protein</fullName>
    </recommendedName>
</protein>
<dbReference type="InterPro" id="IPR011990">
    <property type="entry name" value="TPR-like_helical_dom_sf"/>
</dbReference>
<dbReference type="SUPFAM" id="SSF48452">
    <property type="entry name" value="TPR-like"/>
    <property type="match status" value="1"/>
</dbReference>
<feature type="domain" description="RagB/SusD" evidence="7">
    <location>
        <begin position="315"/>
        <end position="462"/>
    </location>
</feature>
<keyword evidence="4" id="KW-0472">Membrane</keyword>
<organism evidence="9 10">
    <name type="scientific">Myroides odoratimimus CCUG 10230</name>
    <dbReference type="NCBI Taxonomy" id="883150"/>
    <lineage>
        <taxon>Bacteria</taxon>
        <taxon>Pseudomonadati</taxon>
        <taxon>Bacteroidota</taxon>
        <taxon>Flavobacteriia</taxon>
        <taxon>Flavobacteriales</taxon>
        <taxon>Flavobacteriaceae</taxon>
        <taxon>Myroides</taxon>
    </lineage>
</organism>
<keyword evidence="10" id="KW-1185">Reference proteome</keyword>
<dbReference type="Pfam" id="PF14322">
    <property type="entry name" value="SusD-like_3"/>
    <property type="match status" value="1"/>
</dbReference>
<keyword evidence="3 6" id="KW-0732">Signal</keyword>
<keyword evidence="5" id="KW-0998">Cell outer membrane</keyword>
<evidence type="ECO:0000256" key="4">
    <source>
        <dbReference type="ARBA" id="ARBA00023136"/>
    </source>
</evidence>
<evidence type="ECO:0000313" key="9">
    <source>
        <dbReference type="EMBL" id="EHO11903.1"/>
    </source>
</evidence>
<comment type="subcellular location">
    <subcellularLocation>
        <location evidence="1">Cell outer membrane</location>
    </subcellularLocation>
</comment>
<evidence type="ECO:0008006" key="11">
    <source>
        <dbReference type="Google" id="ProtNLM"/>
    </source>
</evidence>
<evidence type="ECO:0000256" key="5">
    <source>
        <dbReference type="ARBA" id="ARBA00023237"/>
    </source>
</evidence>
<name>A0ABP2NEN7_9FLAO</name>
<evidence type="ECO:0000256" key="3">
    <source>
        <dbReference type="ARBA" id="ARBA00022729"/>
    </source>
</evidence>
<comment type="similarity">
    <text evidence="2">Belongs to the SusD family.</text>
</comment>
<evidence type="ECO:0000256" key="6">
    <source>
        <dbReference type="SAM" id="SignalP"/>
    </source>
</evidence>
<dbReference type="Gene3D" id="1.25.40.390">
    <property type="match status" value="1"/>
</dbReference>
<reference evidence="9" key="1">
    <citation type="submission" date="2012-07" db="EMBL/GenBank/DDBJ databases">
        <title>The Genome Sequence of Myroides odoratimimus CCUG 10230.</title>
        <authorList>
            <consortium name="The Broad Institute Genome Sequencing Platform"/>
            <person name="Earl A."/>
            <person name="Ward D."/>
            <person name="Feldgarden M."/>
            <person name="Gevers D."/>
            <person name="Huys G."/>
            <person name="Walker B."/>
            <person name="Young S.K."/>
            <person name="Zeng Q."/>
            <person name="Gargeya S."/>
            <person name="Fitzgerald M."/>
            <person name="Haas B."/>
            <person name="Abouelleil A."/>
            <person name="Alvarado L."/>
            <person name="Arachchi H.M."/>
            <person name="Berlin A.M."/>
            <person name="Chapman S.B."/>
            <person name="Goldberg J."/>
            <person name="Griggs A."/>
            <person name="Gujja S."/>
            <person name="Hansen M."/>
            <person name="Howarth C."/>
            <person name="Imamovic A."/>
            <person name="Larimer J."/>
            <person name="McCowen C."/>
            <person name="Montmayeur A."/>
            <person name="Murphy C."/>
            <person name="Neiman D."/>
            <person name="Pearson M."/>
            <person name="Priest M."/>
            <person name="Roberts A."/>
            <person name="Saif S."/>
            <person name="Shea T."/>
            <person name="Sisk P."/>
            <person name="Sykes S."/>
            <person name="Wortman J."/>
            <person name="Nusbaum C."/>
            <person name="Birren B."/>
        </authorList>
    </citation>
    <scope>NUCLEOTIDE SEQUENCE [LARGE SCALE GENOMIC DNA]</scope>
    <source>
        <strain evidence="9">CCUG 10230</strain>
    </source>
</reference>
<evidence type="ECO:0000259" key="8">
    <source>
        <dbReference type="Pfam" id="PF14322"/>
    </source>
</evidence>
<evidence type="ECO:0000259" key="7">
    <source>
        <dbReference type="Pfam" id="PF07980"/>
    </source>
</evidence>
<dbReference type="Pfam" id="PF07980">
    <property type="entry name" value="SusD_RagB"/>
    <property type="match status" value="1"/>
</dbReference>
<feature type="chain" id="PRO_5046969362" description="RagB/SusD domain-containing protein" evidence="6">
    <location>
        <begin position="26"/>
        <end position="462"/>
    </location>
</feature>
<dbReference type="EMBL" id="AGEC02000007">
    <property type="protein sequence ID" value="EHO11903.1"/>
    <property type="molecule type" value="Genomic_DNA"/>
</dbReference>
<evidence type="ECO:0000256" key="1">
    <source>
        <dbReference type="ARBA" id="ARBA00004442"/>
    </source>
</evidence>
<dbReference type="PROSITE" id="PS51257">
    <property type="entry name" value="PROKAR_LIPOPROTEIN"/>
    <property type="match status" value="1"/>
</dbReference>
<dbReference type="RefSeq" id="WP_006256857.1">
    <property type="nucleotide sequence ID" value="NZ_KE161015.1"/>
</dbReference>
<comment type="caution">
    <text evidence="9">The sequence shown here is derived from an EMBL/GenBank/DDBJ whole genome shotgun (WGS) entry which is preliminary data.</text>
</comment>
<feature type="domain" description="SusD-like N-terminal" evidence="8">
    <location>
        <begin position="81"/>
        <end position="229"/>
    </location>
</feature>
<dbReference type="InterPro" id="IPR033985">
    <property type="entry name" value="SusD-like_N"/>
</dbReference>
<feature type="signal peptide" evidence="6">
    <location>
        <begin position="1"/>
        <end position="25"/>
    </location>
</feature>
<sequence length="462" mass="53444">MKKYINAYRLTTILSICLIWLSASSCESLIEIDLPTNQINSQEVFKDISIARNALTGLYTNVREESLFTGKISGMGTLLSLYTDELTSNVEANSKIGINEFYTNTLLPSNNQLALVWNNSYKHIYSINSFIYGLTNSKYIDEQSKKPLLAQAYFLRALYYHYLCQLFGDIPYVTSIDYNTNTKIKKTAYLEVLNLIEADLLNAIDFIETEFHKNKYYPNKSNALLLLAKNHLLKKDYIKAEITAKELLSIPNIEIEKDPLKTFKKNASSTLWQLDKNSPTTYTYEADNFSFKTFPPSLTLSDHILSIFTNDDLRKSAWINKVNKNNLTLYHSYKYKNINNNTDENSIVFRIEEAYFILAEAYIYQDKPQLAIQILNTIKQRANTNTLSENLDKQQIITELLKELQREFFTEQGHRFFDLKRNGKLSLLESTKPNWSMKNSLLPIPEKELLLNPNLLPQNNGY</sequence>
<evidence type="ECO:0000313" key="10">
    <source>
        <dbReference type="Proteomes" id="UP000005402"/>
    </source>
</evidence>
<accession>A0ABP2NEN7</accession>
<dbReference type="Proteomes" id="UP000005402">
    <property type="component" value="Unassembled WGS sequence"/>
</dbReference>